<sequence length="328" mass="36349">MFNSAILEVAIGIVFLYVLLSLMCTALREGLEGYLKTRASYLENGIRELLFDPRGESLAKAFYEHPLVFSLFNGEYASPAPGKTAGALTRGKTLPSYIPAENFAAALMDIVARGPGRALVSTESATVAGIRGQLAMIDNPAVQRAVLASLDTANDDLAKARENLERWYDSAMDRVSGRYRRSTQWVLFWIGLAISVGFNIDTLTLADYLYRNETQRGAIVAQAGSIAKDELGKPANFDDVKAQIDSLRLPVGWDFVFNENEPPTSTRKSFWSEYHGYFMKPLGWLLTAFAVTLGAPFWFDVLNKIMIIRSTVKPHEKSPEEASEDRQG</sequence>
<dbReference type="Proteomes" id="UP000027439">
    <property type="component" value="Unassembled WGS sequence"/>
</dbReference>
<feature type="transmembrane region" description="Helical" evidence="1">
    <location>
        <begin position="281"/>
        <end position="299"/>
    </location>
</feature>
<evidence type="ECO:0000313" key="5">
    <source>
        <dbReference type="Proteomes" id="UP000597138"/>
    </source>
</evidence>
<evidence type="ECO:0000256" key="1">
    <source>
        <dbReference type="SAM" id="Phobius"/>
    </source>
</evidence>
<reference evidence="5" key="3">
    <citation type="journal article" date="2019" name="Int. J. Syst. Evol. Microbiol.">
        <title>The Global Catalogue of Microorganisms (GCM) 10K type strain sequencing project: providing services to taxonomists for standard genome sequencing and annotation.</title>
        <authorList>
            <consortium name="The Broad Institute Genomics Platform"/>
            <consortium name="The Broad Institute Genome Sequencing Center for Infectious Disease"/>
            <person name="Wu L."/>
            <person name="Ma J."/>
        </authorList>
    </citation>
    <scope>NUCLEOTIDE SEQUENCE [LARGE SCALE GENOMIC DNA]</scope>
    <source>
        <strain evidence="5">CGMCC 1.11013</strain>
    </source>
</reference>
<dbReference type="EMBL" id="JFHE01000012">
    <property type="protein sequence ID" value="KDR34656.1"/>
    <property type="molecule type" value="Genomic_DNA"/>
</dbReference>
<keyword evidence="5" id="KW-1185">Reference proteome</keyword>
<dbReference type="AlphaFoldDB" id="A0A069PBK8"/>
<comment type="caution">
    <text evidence="3">The sequence shown here is derived from an EMBL/GenBank/DDBJ whole genome shotgun (WGS) entry which is preliminary data.</text>
</comment>
<organism evidence="3 4">
    <name type="scientific">Caballeronia grimmiae</name>
    <dbReference type="NCBI Taxonomy" id="1071679"/>
    <lineage>
        <taxon>Bacteria</taxon>
        <taxon>Pseudomonadati</taxon>
        <taxon>Pseudomonadota</taxon>
        <taxon>Betaproteobacteria</taxon>
        <taxon>Burkholderiales</taxon>
        <taxon>Burkholderiaceae</taxon>
        <taxon>Caballeronia</taxon>
    </lineage>
</organism>
<reference evidence="2" key="4">
    <citation type="submission" date="2024-05" db="EMBL/GenBank/DDBJ databases">
        <authorList>
            <person name="Sun Q."/>
            <person name="Zhou Y."/>
        </authorList>
    </citation>
    <scope>NUCLEOTIDE SEQUENCE</scope>
    <source>
        <strain evidence="2">CGMCC 1.11013</strain>
    </source>
</reference>
<keyword evidence="1" id="KW-1133">Transmembrane helix</keyword>
<evidence type="ECO:0000313" key="2">
    <source>
        <dbReference type="EMBL" id="GGD81558.1"/>
    </source>
</evidence>
<accession>A0A069PBK8</accession>
<keyword evidence="1" id="KW-0472">Membrane</keyword>
<feature type="transmembrane region" description="Helical" evidence="1">
    <location>
        <begin position="186"/>
        <end position="206"/>
    </location>
</feature>
<gene>
    <name evidence="3" type="ORF">BG57_05160</name>
    <name evidence="2" type="ORF">GCM10010985_40060</name>
</gene>
<reference evidence="3 4" key="2">
    <citation type="submission" date="2014-03" db="EMBL/GenBank/DDBJ databases">
        <title>Draft Genome Sequences of Four Burkholderia Strains.</title>
        <authorList>
            <person name="Liu X.Y."/>
            <person name="Li C.X."/>
            <person name="Xu J.H."/>
        </authorList>
    </citation>
    <scope>NUCLEOTIDE SEQUENCE [LARGE SCALE GENOMIC DNA]</scope>
    <source>
        <strain evidence="3 4">R27</strain>
    </source>
</reference>
<proteinExistence type="predicted"/>
<feature type="transmembrane region" description="Helical" evidence="1">
    <location>
        <begin position="6"/>
        <end position="27"/>
    </location>
</feature>
<reference evidence="2" key="1">
    <citation type="journal article" date="2014" name="Int. J. Syst. Evol. Microbiol.">
        <title>Complete genome of a new Firmicutes species belonging to the dominant human colonic microbiota ('Ruminococcus bicirculans') reveals two chromosomes and a selective capacity to utilize plant glucans.</title>
        <authorList>
            <consortium name="NISC Comparative Sequencing Program"/>
            <person name="Wegmann U."/>
            <person name="Louis P."/>
            <person name="Goesmann A."/>
            <person name="Henrissat B."/>
            <person name="Duncan S.H."/>
            <person name="Flint H.J."/>
        </authorList>
    </citation>
    <scope>NUCLEOTIDE SEQUENCE</scope>
    <source>
        <strain evidence="2">CGMCC 1.11013</strain>
    </source>
</reference>
<protein>
    <submittedName>
        <fullName evidence="3">Uncharacterized protein</fullName>
    </submittedName>
</protein>
<dbReference type="Proteomes" id="UP000597138">
    <property type="component" value="Unassembled WGS sequence"/>
</dbReference>
<name>A0A069PBK8_9BURK</name>
<keyword evidence="1" id="KW-0812">Transmembrane</keyword>
<evidence type="ECO:0000313" key="3">
    <source>
        <dbReference type="EMBL" id="KDR34656.1"/>
    </source>
</evidence>
<dbReference type="eggNOG" id="ENOG502ZAQR">
    <property type="taxonomic scope" value="Bacteria"/>
</dbReference>
<evidence type="ECO:0000313" key="4">
    <source>
        <dbReference type="Proteomes" id="UP000027439"/>
    </source>
</evidence>
<dbReference type="EMBL" id="BMEG01000006">
    <property type="protein sequence ID" value="GGD81558.1"/>
    <property type="molecule type" value="Genomic_DNA"/>
</dbReference>